<evidence type="ECO:0000313" key="8">
    <source>
        <dbReference type="Proteomes" id="UP000001055"/>
    </source>
</evidence>
<dbReference type="PANTHER" id="PTHR43791">
    <property type="entry name" value="PERMEASE-RELATED"/>
    <property type="match status" value="1"/>
</dbReference>
<feature type="transmembrane region" description="Helical" evidence="6">
    <location>
        <begin position="83"/>
        <end position="104"/>
    </location>
</feature>
<protein>
    <recommendedName>
        <fullName evidence="9">Major facilitator superfamily (MFS) profile domain-containing protein</fullName>
    </recommendedName>
</protein>
<feature type="transmembrane region" description="Helical" evidence="6">
    <location>
        <begin position="135"/>
        <end position="158"/>
    </location>
</feature>
<dbReference type="Pfam" id="PF07690">
    <property type="entry name" value="MFS_1"/>
    <property type="match status" value="1"/>
</dbReference>
<evidence type="ECO:0008006" key="9">
    <source>
        <dbReference type="Google" id="ProtNLM"/>
    </source>
</evidence>
<evidence type="ECO:0000256" key="4">
    <source>
        <dbReference type="ARBA" id="ARBA00022989"/>
    </source>
</evidence>
<evidence type="ECO:0000256" key="1">
    <source>
        <dbReference type="ARBA" id="ARBA00004141"/>
    </source>
</evidence>
<dbReference type="RefSeq" id="XP_001796340.1">
    <property type="nucleotide sequence ID" value="XM_001796288.1"/>
</dbReference>
<organism evidence="7 8">
    <name type="scientific">Phaeosphaeria nodorum (strain SN15 / ATCC MYA-4574 / FGSC 10173)</name>
    <name type="common">Glume blotch fungus</name>
    <name type="synonym">Parastagonospora nodorum</name>
    <dbReference type="NCBI Taxonomy" id="321614"/>
    <lineage>
        <taxon>Eukaryota</taxon>
        <taxon>Fungi</taxon>
        <taxon>Dikarya</taxon>
        <taxon>Ascomycota</taxon>
        <taxon>Pezizomycotina</taxon>
        <taxon>Dothideomycetes</taxon>
        <taxon>Pleosporomycetidae</taxon>
        <taxon>Pleosporales</taxon>
        <taxon>Pleosporineae</taxon>
        <taxon>Phaeosphaeriaceae</taxon>
        <taxon>Parastagonospora</taxon>
    </lineage>
</organism>
<comment type="subcellular location">
    <subcellularLocation>
        <location evidence="1">Membrane</location>
        <topology evidence="1">Multi-pass membrane protein</topology>
    </subcellularLocation>
</comment>
<keyword evidence="3 6" id="KW-0812">Transmembrane</keyword>
<feature type="transmembrane region" description="Helical" evidence="6">
    <location>
        <begin position="269"/>
        <end position="297"/>
    </location>
</feature>
<feature type="transmembrane region" description="Helical" evidence="6">
    <location>
        <begin position="342"/>
        <end position="363"/>
    </location>
</feature>
<dbReference type="GO" id="GO:0016020">
    <property type="term" value="C:membrane"/>
    <property type="evidence" value="ECO:0000318"/>
    <property type="project" value="GO_Central"/>
</dbReference>
<feature type="transmembrane region" description="Helical" evidence="6">
    <location>
        <begin position="40"/>
        <end position="57"/>
    </location>
</feature>
<sequence length="511" mass="56169">MAQSLQEKGVDYAGQVETATSSDEEISVKSAEEKALVRKIDMYLMPSIWFLYLLAYMDRTNIGNAKIAGMEEALNLSDTQYSLAINLFQVSYIVFSVPSNMILARMRPSRYIPTIMFLWGIVVAAKAAINTPAQLWGLRFALGALEAGFSPAVLHIFSMWYRKTEQTKRFLVFWLAGILGSAFGGVLAGAIASGLDGAHGIPGWRWLFLVEGVITCGCALLAPLVLLDYPSTCKKLTADERALAVSRQELDGLNINVDKESRMKIMKALWYAMTTPAHWIFFIAFMMVDGSFSIGYFYPTLVEGLGYSSTTAQFMTAPLYVCAVPATIALSILGDRHPSRRAYYLAATMFLAAVFSAITAGVMNYTARYVLLCFLNMGLYCTAPLALAWSTTTMGAVEPERCAKISDGVRGVRCTIDSWGGYVHQWGFVLREAAIGTQNMSTLETNVAPHPEREQLGPSHLQRSIINDNYSNTSLFFSTHSPNPIGSLPFSLLTFSTAGPYIHSGYASFFP</sequence>
<dbReference type="Proteomes" id="UP000001055">
    <property type="component" value="Unassembled WGS sequence"/>
</dbReference>
<dbReference type="PANTHER" id="PTHR43791:SF38">
    <property type="entry name" value="MAJOR FACILITATOR SUPERFAMILY (MFS) PROFILE DOMAIN-CONTAINING PROTEIN"/>
    <property type="match status" value="1"/>
</dbReference>
<keyword evidence="2" id="KW-0813">Transport</keyword>
<accession>Q0UQL4</accession>
<dbReference type="GO" id="GO:0022857">
    <property type="term" value="F:transmembrane transporter activity"/>
    <property type="evidence" value="ECO:0000318"/>
    <property type="project" value="GO_Central"/>
</dbReference>
<dbReference type="AlphaFoldDB" id="Q0UQL4"/>
<dbReference type="InterPro" id="IPR011701">
    <property type="entry name" value="MFS"/>
</dbReference>
<dbReference type="SUPFAM" id="SSF103473">
    <property type="entry name" value="MFS general substrate transporter"/>
    <property type="match status" value="1"/>
</dbReference>
<evidence type="ECO:0000256" key="6">
    <source>
        <dbReference type="SAM" id="Phobius"/>
    </source>
</evidence>
<dbReference type="FunFam" id="1.20.1250.20:FF:001333">
    <property type="entry name" value="Uncharacterized protein"/>
    <property type="match status" value="1"/>
</dbReference>
<dbReference type="HOGENOM" id="CLU_001265_0_2_1"/>
<proteinExistence type="predicted"/>
<keyword evidence="5 6" id="KW-0472">Membrane</keyword>
<dbReference type="InParanoid" id="Q0UQL4"/>
<evidence type="ECO:0000256" key="5">
    <source>
        <dbReference type="ARBA" id="ARBA00023136"/>
    </source>
</evidence>
<feature type="transmembrane region" description="Helical" evidence="6">
    <location>
        <begin position="111"/>
        <end position="129"/>
    </location>
</feature>
<dbReference type="GeneID" id="5973217"/>
<evidence type="ECO:0000313" key="7">
    <source>
        <dbReference type="EMBL" id="EAT87014.2"/>
    </source>
</evidence>
<dbReference type="KEGG" id="pno:SNOG_05950"/>
<feature type="transmembrane region" description="Helical" evidence="6">
    <location>
        <begin position="204"/>
        <end position="227"/>
    </location>
</feature>
<dbReference type="eggNOG" id="KOG2533">
    <property type="taxonomic scope" value="Eukaryota"/>
</dbReference>
<dbReference type="FunFam" id="1.20.1250.20:FF:000057">
    <property type="entry name" value="MFS general substrate transporter"/>
    <property type="match status" value="1"/>
</dbReference>
<dbReference type="Gene3D" id="1.20.1250.20">
    <property type="entry name" value="MFS general substrate transporter like domains"/>
    <property type="match status" value="2"/>
</dbReference>
<dbReference type="EMBL" id="CH445332">
    <property type="protein sequence ID" value="EAT87014.2"/>
    <property type="molecule type" value="Genomic_DNA"/>
</dbReference>
<evidence type="ECO:0000256" key="2">
    <source>
        <dbReference type="ARBA" id="ARBA00022448"/>
    </source>
</evidence>
<feature type="transmembrane region" description="Helical" evidence="6">
    <location>
        <begin position="170"/>
        <end position="192"/>
    </location>
</feature>
<name>Q0UQL4_PHANO</name>
<feature type="transmembrane region" description="Helical" evidence="6">
    <location>
        <begin position="369"/>
        <end position="389"/>
    </location>
</feature>
<evidence type="ECO:0000256" key="3">
    <source>
        <dbReference type="ARBA" id="ARBA00022692"/>
    </source>
</evidence>
<gene>
    <name evidence="7" type="ORF">SNOG_05950</name>
</gene>
<dbReference type="VEuPathDB" id="FungiDB:JI435_059500"/>
<keyword evidence="4 6" id="KW-1133">Transmembrane helix</keyword>
<feature type="transmembrane region" description="Helical" evidence="6">
    <location>
        <begin position="317"/>
        <end position="335"/>
    </location>
</feature>
<reference evidence="8" key="1">
    <citation type="journal article" date="2007" name="Plant Cell">
        <title>Dothideomycete-plant interactions illuminated by genome sequencing and EST analysis of the wheat pathogen Stagonospora nodorum.</title>
        <authorList>
            <person name="Hane J.K."/>
            <person name="Lowe R.G."/>
            <person name="Solomon P.S."/>
            <person name="Tan K.C."/>
            <person name="Schoch C.L."/>
            <person name="Spatafora J.W."/>
            <person name="Crous P.W."/>
            <person name="Kodira C."/>
            <person name="Birren B.W."/>
            <person name="Galagan J.E."/>
            <person name="Torriani S.F."/>
            <person name="McDonald B.A."/>
            <person name="Oliver R.P."/>
        </authorList>
    </citation>
    <scope>NUCLEOTIDE SEQUENCE [LARGE SCALE GENOMIC DNA]</scope>
    <source>
        <strain evidence="8">SN15 / ATCC MYA-4574 / FGSC 10173</strain>
    </source>
</reference>
<dbReference type="InterPro" id="IPR036259">
    <property type="entry name" value="MFS_trans_sf"/>
</dbReference>